<dbReference type="SUPFAM" id="SSF82866">
    <property type="entry name" value="Multidrug efflux transporter AcrB transmembrane domain"/>
    <property type="match status" value="2"/>
</dbReference>
<dbReference type="Gene3D" id="3.30.70.1430">
    <property type="entry name" value="Multidrug efflux transporter AcrB pore domain"/>
    <property type="match status" value="1"/>
</dbReference>
<feature type="transmembrane region" description="Helical" evidence="1">
    <location>
        <begin position="142"/>
        <end position="160"/>
    </location>
</feature>
<feature type="transmembrane region" description="Helical" evidence="1">
    <location>
        <begin position="590"/>
        <end position="605"/>
    </location>
</feature>
<dbReference type="Gene3D" id="1.20.1640.10">
    <property type="entry name" value="Multidrug efflux transporter AcrB transmembrane domain"/>
    <property type="match status" value="2"/>
</dbReference>
<feature type="transmembrane region" description="Helical" evidence="1">
    <location>
        <begin position="617"/>
        <end position="641"/>
    </location>
</feature>
<keyword evidence="1" id="KW-1133">Transmembrane helix</keyword>
<dbReference type="Gene3D" id="3.30.70.1440">
    <property type="entry name" value="Multidrug efflux transporter AcrB pore domain"/>
    <property type="match status" value="1"/>
</dbReference>
<gene>
    <name evidence="2" type="primary">cusA_5</name>
    <name evidence="2" type="ORF">GALL_47850</name>
</gene>
<dbReference type="InterPro" id="IPR001036">
    <property type="entry name" value="Acrflvin-R"/>
</dbReference>
<dbReference type="EMBL" id="MLJW01000012">
    <property type="protein sequence ID" value="OIR14318.1"/>
    <property type="molecule type" value="Genomic_DNA"/>
</dbReference>
<proteinExistence type="predicted"/>
<dbReference type="Pfam" id="PF00873">
    <property type="entry name" value="ACR_tran"/>
    <property type="match status" value="1"/>
</dbReference>
<keyword evidence="1" id="KW-0812">Transmembrane</keyword>
<dbReference type="PRINTS" id="PR00702">
    <property type="entry name" value="ACRIFLAVINRP"/>
</dbReference>
<feature type="transmembrane region" description="Helical" evidence="1">
    <location>
        <begin position="52"/>
        <end position="71"/>
    </location>
</feature>
<dbReference type="GO" id="GO:0042910">
    <property type="term" value="F:xenobiotic transmembrane transporter activity"/>
    <property type="evidence" value="ECO:0007669"/>
    <property type="project" value="TreeGrafter"/>
</dbReference>
<organism evidence="2">
    <name type="scientific">mine drainage metagenome</name>
    <dbReference type="NCBI Taxonomy" id="410659"/>
    <lineage>
        <taxon>unclassified sequences</taxon>
        <taxon>metagenomes</taxon>
        <taxon>ecological metagenomes</taxon>
    </lineage>
</organism>
<protein>
    <submittedName>
        <fullName evidence="2">Cation efflux system protein CusA</fullName>
    </submittedName>
</protein>
<evidence type="ECO:0000313" key="2">
    <source>
        <dbReference type="EMBL" id="OIR14318.1"/>
    </source>
</evidence>
<reference evidence="2" key="1">
    <citation type="submission" date="2016-10" db="EMBL/GenBank/DDBJ databases">
        <title>Sequence of Gallionella enrichment culture.</title>
        <authorList>
            <person name="Poehlein A."/>
            <person name="Muehling M."/>
            <person name="Daniel R."/>
        </authorList>
    </citation>
    <scope>NUCLEOTIDE SEQUENCE</scope>
</reference>
<dbReference type="PANTHER" id="PTHR32063:SF19">
    <property type="entry name" value="CATION EFFLUX SYSTEM PROTEIN CUSA"/>
    <property type="match status" value="1"/>
</dbReference>
<feature type="transmembrane region" description="Helical" evidence="1">
    <location>
        <begin position="477"/>
        <end position="494"/>
    </location>
</feature>
<dbReference type="Gene3D" id="3.30.2090.10">
    <property type="entry name" value="Multidrug efflux transporter AcrB TolC docking domain, DN and DC subdomains"/>
    <property type="match status" value="1"/>
</dbReference>
<dbReference type="AlphaFoldDB" id="A0A1J5TQQ4"/>
<dbReference type="InterPro" id="IPR027463">
    <property type="entry name" value="AcrB_DN_DC_subdom"/>
</dbReference>
<evidence type="ECO:0000256" key="1">
    <source>
        <dbReference type="SAM" id="Phobius"/>
    </source>
</evidence>
<feature type="transmembrane region" description="Helical" evidence="1">
    <location>
        <begin position="86"/>
        <end position="107"/>
    </location>
</feature>
<sequence length="661" mass="74148">MAKQSYTQYIKCLLINQSKKFYMKSSKPYYKIPEAERLSIIERACKQVSRGVFFSTVIIISSFLPVFLLTGQEGKLFGPLAYTKTFIMAVDAILVITLAPVLISIFMRGKFRPESANPINRFLEKIYEPIIRACIKWRKTTIAINVLALAVSIPLLMSLGREFMPPLDEGSILFMPITLPDASNSEIKRILQVQDKIIKSVPEVDNVLGKAGRANTATDNSPISMIETIITLKPKSQWREGKTKEDIINELNNKLQIPGVTNGWTQPIINRINMLSTGIRTDVGVKVYGQNLDSIYFFAEEVKKHLQGINGVKDLYVEPITGGKYIDIIIKRDEIGRYGLSVDDVNTVVESALGGTKLTTTIEGRQRFSVNARFGQDFRNNLSALKRLQVSTMNFGPIPLEAVADIKISEGPPMINSENALLRGTVLFNIRERDLGSTVNEAQQKLNQMMGKMPKGYFIEWSGQYENLIRSEKTLKLVLPIVLLIIFMCMYFAFHSFREAFFSLISIPFALIGGAYMIYFWHVNLSVAVAVGFIALFGLAVETGIVMVIYLNDAMEQLVALKGNSRETITTKDLKEFVIIGATKRLRPKLMTVCVSMFSLIPILWSHGVGSDVMKPIVLPMIGGVFTSATHILLVTPLIFLMTKEYELRKHGKIDVLETKH</sequence>
<dbReference type="SUPFAM" id="SSF82714">
    <property type="entry name" value="Multidrug efflux transporter AcrB TolC docking domain, DN and DC subdomains"/>
    <property type="match status" value="1"/>
</dbReference>
<dbReference type="PANTHER" id="PTHR32063">
    <property type="match status" value="1"/>
</dbReference>
<name>A0A1J5TQQ4_9ZZZZ</name>
<keyword evidence="1" id="KW-0472">Membrane</keyword>
<dbReference type="GO" id="GO:0005886">
    <property type="term" value="C:plasma membrane"/>
    <property type="evidence" value="ECO:0007669"/>
    <property type="project" value="TreeGrafter"/>
</dbReference>
<feature type="transmembrane region" description="Helical" evidence="1">
    <location>
        <begin position="527"/>
        <end position="551"/>
    </location>
</feature>
<accession>A0A1J5TQQ4</accession>
<comment type="caution">
    <text evidence="2">The sequence shown here is derived from an EMBL/GenBank/DDBJ whole genome shotgun (WGS) entry which is preliminary data.</text>
</comment>
<feature type="transmembrane region" description="Helical" evidence="1">
    <location>
        <begin position="501"/>
        <end position="521"/>
    </location>
</feature>